<feature type="domain" description="Caspase family p10" evidence="1">
    <location>
        <begin position="24"/>
        <end position="120"/>
    </location>
</feature>
<dbReference type="Gene3D" id="3.40.50.1460">
    <property type="match status" value="1"/>
</dbReference>
<dbReference type="SUPFAM" id="SSF52129">
    <property type="entry name" value="Caspase-like"/>
    <property type="match status" value="1"/>
</dbReference>
<gene>
    <name evidence="2" type="ORF">OYC64_004044</name>
</gene>
<evidence type="ECO:0000313" key="2">
    <source>
        <dbReference type="EMBL" id="KAL3044317.1"/>
    </source>
</evidence>
<dbReference type="InterPro" id="IPR002138">
    <property type="entry name" value="Pept_C14_p10"/>
</dbReference>
<organism evidence="2 3">
    <name type="scientific">Pagothenia borchgrevinki</name>
    <name type="common">Bald rockcod</name>
    <name type="synonym">Trematomus borchgrevinki</name>
    <dbReference type="NCBI Taxonomy" id="8213"/>
    <lineage>
        <taxon>Eukaryota</taxon>
        <taxon>Metazoa</taxon>
        <taxon>Chordata</taxon>
        <taxon>Craniata</taxon>
        <taxon>Vertebrata</taxon>
        <taxon>Euteleostomi</taxon>
        <taxon>Actinopterygii</taxon>
        <taxon>Neopterygii</taxon>
        <taxon>Teleostei</taxon>
        <taxon>Neoteleostei</taxon>
        <taxon>Acanthomorphata</taxon>
        <taxon>Eupercaria</taxon>
        <taxon>Perciformes</taxon>
        <taxon>Notothenioidei</taxon>
        <taxon>Nototheniidae</taxon>
        <taxon>Pagothenia</taxon>
    </lineage>
</organism>
<dbReference type="InterPro" id="IPR029030">
    <property type="entry name" value="Caspase-like_dom_sf"/>
</dbReference>
<dbReference type="Proteomes" id="UP001619887">
    <property type="component" value="Unassembled WGS sequence"/>
</dbReference>
<sequence length="128" mass="14491">MVEDGLSCDDASLYAGHEDFEEDGVRIVNKEKDFLALLSSTPDTVSYRNTELGSPLIRSFVEVVNTSAHVDHIEELCRKVQQRFVDLKVTKQMPTKDRGHSDKALLLLSRHLRWMYCCFPVVPGSHGN</sequence>
<dbReference type="PROSITE" id="PS50207">
    <property type="entry name" value="CASPASE_P10"/>
    <property type="match status" value="1"/>
</dbReference>
<name>A0ABD2FS32_PAGBO</name>
<protein>
    <recommendedName>
        <fullName evidence="1">Caspase family p10 domain-containing protein</fullName>
    </recommendedName>
</protein>
<proteinExistence type="predicted"/>
<dbReference type="InterPro" id="IPR011600">
    <property type="entry name" value="Pept_C14_caspase"/>
</dbReference>
<dbReference type="EMBL" id="JBIYXZ010002088">
    <property type="protein sequence ID" value="KAL3044317.1"/>
    <property type="molecule type" value="Genomic_DNA"/>
</dbReference>
<dbReference type="PANTHER" id="PTHR47901">
    <property type="entry name" value="CASPASE RECRUITMENT DOMAIN-CONTAINING PROTEIN 18"/>
    <property type="match status" value="1"/>
</dbReference>
<evidence type="ECO:0000313" key="3">
    <source>
        <dbReference type="Proteomes" id="UP001619887"/>
    </source>
</evidence>
<accession>A0ABD2FS32</accession>
<dbReference type="AlphaFoldDB" id="A0ABD2FS32"/>
<comment type="caution">
    <text evidence="2">The sequence shown here is derived from an EMBL/GenBank/DDBJ whole genome shotgun (WGS) entry which is preliminary data.</text>
</comment>
<dbReference type="InterPro" id="IPR002398">
    <property type="entry name" value="Pept_C14"/>
</dbReference>
<reference evidence="2 3" key="1">
    <citation type="journal article" date="2022" name="G3 (Bethesda)">
        <title>Evaluating Illumina-, Nanopore-, and PacBio-based genome assembly strategies with the bald notothen, Trematomus borchgrevinki.</title>
        <authorList>
            <person name="Rayamajhi N."/>
            <person name="Cheng C.C."/>
            <person name="Catchen J.M."/>
        </authorList>
    </citation>
    <scope>NUCLEOTIDE SEQUENCE [LARGE SCALE GENOMIC DNA]</scope>
    <source>
        <strain evidence="2">AGRC-2024</strain>
    </source>
</reference>
<dbReference type="Pfam" id="PF00656">
    <property type="entry name" value="Peptidase_C14"/>
    <property type="match status" value="1"/>
</dbReference>
<reference evidence="2 3" key="2">
    <citation type="journal article" date="2024" name="G3 (Bethesda)">
        <title>The genome of the cryopelagic Antarctic bald notothen, Trematomus borchgrevinki.</title>
        <authorList>
            <person name="Rayamajhi N."/>
            <person name="Rivera-Colon A.G."/>
            <person name="Minhas B.F."/>
            <person name="Cheng C.C."/>
            <person name="Catchen J.M."/>
        </authorList>
    </citation>
    <scope>NUCLEOTIDE SEQUENCE [LARGE SCALE GENOMIC DNA]</scope>
    <source>
        <strain evidence="2">AGRC-2024</strain>
    </source>
</reference>
<keyword evidence="3" id="KW-1185">Reference proteome</keyword>
<evidence type="ECO:0000259" key="1">
    <source>
        <dbReference type="PROSITE" id="PS50207"/>
    </source>
</evidence>
<dbReference type="PANTHER" id="PTHR47901:SF3">
    <property type="entry name" value="CASPASE-1"/>
    <property type="match status" value="1"/>
</dbReference>